<comment type="pathway">
    <text evidence="2">Lipid metabolism; sphingolipid metabolism.</text>
</comment>
<dbReference type="OrthoDB" id="3168162at2759"/>
<dbReference type="InterPro" id="IPR015424">
    <property type="entry name" value="PyrdxlP-dep_Trfase"/>
</dbReference>
<evidence type="ECO:0000256" key="1">
    <source>
        <dbReference type="ARBA" id="ARBA00001933"/>
    </source>
</evidence>
<dbReference type="Pfam" id="PF00155">
    <property type="entry name" value="Aminotran_1_2"/>
    <property type="match status" value="1"/>
</dbReference>
<dbReference type="GO" id="GO:0046513">
    <property type="term" value="P:ceramide biosynthetic process"/>
    <property type="evidence" value="ECO:0007669"/>
    <property type="project" value="TreeGrafter"/>
</dbReference>
<dbReference type="GO" id="GO:0016020">
    <property type="term" value="C:membrane"/>
    <property type="evidence" value="ECO:0007669"/>
    <property type="project" value="GOC"/>
</dbReference>
<comment type="pathway">
    <text evidence="3">Sphingolipid metabolism.</text>
</comment>
<dbReference type="PANTHER" id="PTHR13693">
    <property type="entry name" value="CLASS II AMINOTRANSFERASE/8-AMINO-7-OXONONANOATE SYNTHASE"/>
    <property type="match status" value="1"/>
</dbReference>
<sequence length="530" mass="58261">MSEYNMSWWGEWWTANAQPIVDAYASKDVAEMWRVVERIPWTYHNYIKTIYDRSPEHVIIETFLIVFILYISFVKKSSSRPKGETGEKLTEKEIQALCDEWAPEPLVPATFAPTADRPPFIGIVETTPSSHIKLQGIQDPLLNMATVDFLGLAARPEIKSVARAALTKYGCGSCGPRGFYGTIDTHEILEKDLATFIGTTDSITFSDLEATCSSVLPAYAKRGDLIVVDEGVTDAILIGVNLARCTTLFYKHNDMADLERVLRSVRAADKNANRASDAQRRYIVTEGLFRNSGALLPLPKVVELCRTHYFRLFLDETYSFGVLGATGKGLTEHFNMSVDDVDILCGALSTTLAGVGGFSTGSQHVVDYQRINSAGYVFSASAPPYTSAVASESIRILKREPGLLKLLRERAVQAHGLLSAVPGLHVLSDPISPVVHVRVAGDESKERTAQVCRRVVQEAKARGLAVVSPYLKPNTLTEVPLATVRFTLNVNHTANHVETACKLLVDAFQAAVDNVSTTHRDLREANVKSS</sequence>
<dbReference type="GeneID" id="20803740"/>
<dbReference type="GO" id="GO:0005783">
    <property type="term" value="C:endoplasmic reticulum"/>
    <property type="evidence" value="ECO:0007669"/>
    <property type="project" value="TreeGrafter"/>
</dbReference>
<dbReference type="Gene3D" id="3.40.640.10">
    <property type="entry name" value="Type I PLP-dependent aspartate aminotransferase-like (Major domain)"/>
    <property type="match status" value="1"/>
</dbReference>
<evidence type="ECO:0000256" key="6">
    <source>
        <dbReference type="ARBA" id="ARBA00022679"/>
    </source>
</evidence>
<dbReference type="GO" id="GO:0004758">
    <property type="term" value="F:serine C-palmitoyltransferase activity"/>
    <property type="evidence" value="ECO:0007669"/>
    <property type="project" value="TreeGrafter"/>
</dbReference>
<evidence type="ECO:0000256" key="8">
    <source>
        <dbReference type="ARBA" id="ARBA00022919"/>
    </source>
</evidence>
<evidence type="ECO:0000256" key="3">
    <source>
        <dbReference type="ARBA" id="ARBA00004991"/>
    </source>
</evidence>
<dbReference type="AlphaFoldDB" id="W4H666"/>
<evidence type="ECO:0000313" key="12">
    <source>
        <dbReference type="EMBL" id="ETV86598.1"/>
    </source>
</evidence>
<dbReference type="InterPro" id="IPR015422">
    <property type="entry name" value="PyrdxlP-dep_Trfase_small"/>
</dbReference>
<organism evidence="12">
    <name type="scientific">Aphanomyces astaci</name>
    <name type="common">Crayfish plague agent</name>
    <dbReference type="NCBI Taxonomy" id="112090"/>
    <lineage>
        <taxon>Eukaryota</taxon>
        <taxon>Sar</taxon>
        <taxon>Stramenopiles</taxon>
        <taxon>Oomycota</taxon>
        <taxon>Saprolegniomycetes</taxon>
        <taxon>Saprolegniales</taxon>
        <taxon>Verrucalvaceae</taxon>
        <taxon>Aphanomyces</taxon>
    </lineage>
</organism>
<comment type="similarity">
    <text evidence="4">Belongs to the class-II pyridoxal-phosphate-dependent aminotransferase family.</text>
</comment>
<evidence type="ECO:0000256" key="9">
    <source>
        <dbReference type="ARBA" id="ARBA00023098"/>
    </source>
</evidence>
<accession>W4H666</accession>
<dbReference type="EC" id="2.3.1.50" evidence="5"/>
<comment type="cofactor">
    <cofactor evidence="1">
        <name>pyridoxal 5'-phosphate</name>
        <dbReference type="ChEBI" id="CHEBI:597326"/>
    </cofactor>
</comment>
<dbReference type="PANTHER" id="PTHR13693:SF2">
    <property type="entry name" value="SERINE PALMITOYLTRANSFERASE 1"/>
    <property type="match status" value="1"/>
</dbReference>
<feature type="domain" description="Aminotransferase class I/classII large" evidence="11">
    <location>
        <begin position="141"/>
        <end position="502"/>
    </location>
</feature>
<keyword evidence="7" id="KW-0663">Pyridoxal phosphate</keyword>
<reference evidence="12" key="1">
    <citation type="submission" date="2013-12" db="EMBL/GenBank/DDBJ databases">
        <title>The Genome Sequence of Aphanomyces astaci APO3.</title>
        <authorList>
            <consortium name="The Broad Institute Genomics Platform"/>
            <person name="Russ C."/>
            <person name="Tyler B."/>
            <person name="van West P."/>
            <person name="Dieguez-Uribeondo J."/>
            <person name="Young S.K."/>
            <person name="Zeng Q."/>
            <person name="Gargeya S."/>
            <person name="Fitzgerald M."/>
            <person name="Abouelleil A."/>
            <person name="Alvarado L."/>
            <person name="Chapman S.B."/>
            <person name="Gainer-Dewar J."/>
            <person name="Goldberg J."/>
            <person name="Griggs A."/>
            <person name="Gujja S."/>
            <person name="Hansen M."/>
            <person name="Howarth C."/>
            <person name="Imamovic A."/>
            <person name="Ireland A."/>
            <person name="Larimer J."/>
            <person name="McCowan C."/>
            <person name="Murphy C."/>
            <person name="Pearson M."/>
            <person name="Poon T.W."/>
            <person name="Priest M."/>
            <person name="Roberts A."/>
            <person name="Saif S."/>
            <person name="Shea T."/>
            <person name="Sykes S."/>
            <person name="Wortman J."/>
            <person name="Nusbaum C."/>
            <person name="Birren B."/>
        </authorList>
    </citation>
    <scope>NUCLEOTIDE SEQUENCE [LARGE SCALE GENOMIC DNA]</scope>
    <source>
        <strain evidence="12">APO3</strain>
    </source>
</reference>
<keyword evidence="10" id="KW-0012">Acyltransferase</keyword>
<dbReference type="GO" id="GO:0046512">
    <property type="term" value="P:sphingosine biosynthetic process"/>
    <property type="evidence" value="ECO:0007669"/>
    <property type="project" value="TreeGrafter"/>
</dbReference>
<dbReference type="GO" id="GO:0030170">
    <property type="term" value="F:pyridoxal phosphate binding"/>
    <property type="evidence" value="ECO:0007669"/>
    <property type="project" value="InterPro"/>
</dbReference>
<evidence type="ECO:0000256" key="10">
    <source>
        <dbReference type="ARBA" id="ARBA00023315"/>
    </source>
</evidence>
<dbReference type="InterPro" id="IPR004839">
    <property type="entry name" value="Aminotransferase_I/II_large"/>
</dbReference>
<dbReference type="VEuPathDB" id="FungiDB:H257_01744"/>
<keyword evidence="8" id="KW-0746">Sphingolipid metabolism</keyword>
<keyword evidence="9" id="KW-0443">Lipid metabolism</keyword>
<evidence type="ECO:0000256" key="2">
    <source>
        <dbReference type="ARBA" id="ARBA00004760"/>
    </source>
</evidence>
<evidence type="ECO:0000256" key="7">
    <source>
        <dbReference type="ARBA" id="ARBA00022898"/>
    </source>
</evidence>
<evidence type="ECO:0000256" key="4">
    <source>
        <dbReference type="ARBA" id="ARBA00008392"/>
    </source>
</evidence>
<gene>
    <name evidence="12" type="ORF">H257_01744</name>
</gene>
<dbReference type="RefSeq" id="XP_009823397.1">
    <property type="nucleotide sequence ID" value="XM_009825095.1"/>
</dbReference>
<protein>
    <recommendedName>
        <fullName evidence="5">serine C-palmitoyltransferase</fullName>
        <ecNumber evidence="5">2.3.1.50</ecNumber>
    </recommendedName>
</protein>
<dbReference type="Gene3D" id="3.90.1150.10">
    <property type="entry name" value="Aspartate Aminotransferase, domain 1"/>
    <property type="match status" value="1"/>
</dbReference>
<dbReference type="InterPro" id="IPR050087">
    <property type="entry name" value="AON_synthase_class-II"/>
</dbReference>
<dbReference type="InterPro" id="IPR015421">
    <property type="entry name" value="PyrdxlP-dep_Trfase_major"/>
</dbReference>
<dbReference type="SUPFAM" id="SSF53383">
    <property type="entry name" value="PLP-dependent transferases"/>
    <property type="match status" value="1"/>
</dbReference>
<proteinExistence type="inferred from homology"/>
<name>W4H666_APHAT</name>
<dbReference type="STRING" id="112090.W4H666"/>
<dbReference type="EMBL" id="KI913116">
    <property type="protein sequence ID" value="ETV86598.1"/>
    <property type="molecule type" value="Genomic_DNA"/>
</dbReference>
<evidence type="ECO:0000259" key="11">
    <source>
        <dbReference type="Pfam" id="PF00155"/>
    </source>
</evidence>
<keyword evidence="6" id="KW-0808">Transferase</keyword>
<evidence type="ECO:0000256" key="5">
    <source>
        <dbReference type="ARBA" id="ARBA00013220"/>
    </source>
</evidence>